<proteinExistence type="predicted"/>
<feature type="region of interest" description="Disordered" evidence="1">
    <location>
        <begin position="1"/>
        <end position="42"/>
    </location>
</feature>
<evidence type="ECO:0000313" key="2">
    <source>
        <dbReference type="EMBL" id="KAK6529167.1"/>
    </source>
</evidence>
<protein>
    <submittedName>
        <fullName evidence="2">Uncharacterized protein</fullName>
    </submittedName>
</protein>
<gene>
    <name evidence="2" type="ORF">TWF694_004380</name>
</gene>
<name>A0AAV9WY84_9PEZI</name>
<dbReference type="AlphaFoldDB" id="A0AAV9WY84"/>
<reference evidence="2 3" key="1">
    <citation type="submission" date="2019-10" db="EMBL/GenBank/DDBJ databases">
        <authorList>
            <person name="Palmer J.M."/>
        </authorList>
    </citation>
    <scope>NUCLEOTIDE SEQUENCE [LARGE SCALE GENOMIC DNA]</scope>
    <source>
        <strain evidence="2 3">TWF694</strain>
    </source>
</reference>
<evidence type="ECO:0000256" key="1">
    <source>
        <dbReference type="SAM" id="MobiDB-lite"/>
    </source>
</evidence>
<dbReference type="Proteomes" id="UP001365542">
    <property type="component" value="Unassembled WGS sequence"/>
</dbReference>
<keyword evidence="3" id="KW-1185">Reference proteome</keyword>
<evidence type="ECO:0000313" key="3">
    <source>
        <dbReference type="Proteomes" id="UP001365542"/>
    </source>
</evidence>
<organism evidence="2 3">
    <name type="scientific">Orbilia ellipsospora</name>
    <dbReference type="NCBI Taxonomy" id="2528407"/>
    <lineage>
        <taxon>Eukaryota</taxon>
        <taxon>Fungi</taxon>
        <taxon>Dikarya</taxon>
        <taxon>Ascomycota</taxon>
        <taxon>Pezizomycotina</taxon>
        <taxon>Orbiliomycetes</taxon>
        <taxon>Orbiliales</taxon>
        <taxon>Orbiliaceae</taxon>
        <taxon>Orbilia</taxon>
    </lineage>
</organism>
<comment type="caution">
    <text evidence="2">The sequence shown here is derived from an EMBL/GenBank/DDBJ whole genome shotgun (WGS) entry which is preliminary data.</text>
</comment>
<accession>A0AAV9WY84</accession>
<sequence length="284" mass="32934">MHLGPQPPSSAPRSQPPSQPQFHLVQVAPRQSSTPFPPPTPELQEEWNRIGLATAEADAHRLQRYLAAMNRDTEKRKQDEQIQRLVFQHAILYLQNSNAWLACPCTFCVLMRYIRQYEGFDQIGQRVWEDEDYMRCRNFLESSDIEVCGCGFCRGLVSSYREGEDGRKENLNGFNFIDRENCHGKLKEIEGDETLANSSRDFNFCGKGDHVILKPDKENGRFSGVFDPNKTWPFDPNYQFIKFGDSDSFVTPIIRIESRHSHMFQLKGYNKDIDWQIKNLFTAN</sequence>
<dbReference type="EMBL" id="JAVHJO010000014">
    <property type="protein sequence ID" value="KAK6529167.1"/>
    <property type="molecule type" value="Genomic_DNA"/>
</dbReference>
<feature type="compositionally biased region" description="Pro residues" evidence="1">
    <location>
        <begin position="1"/>
        <end position="19"/>
    </location>
</feature>